<organism evidence="11">
    <name type="scientific">Tanacetum cinerariifolium</name>
    <name type="common">Dalmatian daisy</name>
    <name type="synonym">Chrysanthemum cinerariifolium</name>
    <dbReference type="NCBI Taxonomy" id="118510"/>
    <lineage>
        <taxon>Eukaryota</taxon>
        <taxon>Viridiplantae</taxon>
        <taxon>Streptophyta</taxon>
        <taxon>Embryophyta</taxon>
        <taxon>Tracheophyta</taxon>
        <taxon>Spermatophyta</taxon>
        <taxon>Magnoliopsida</taxon>
        <taxon>eudicotyledons</taxon>
        <taxon>Gunneridae</taxon>
        <taxon>Pentapetalae</taxon>
        <taxon>asterids</taxon>
        <taxon>campanulids</taxon>
        <taxon>Asterales</taxon>
        <taxon>Asteraceae</taxon>
        <taxon>Asteroideae</taxon>
        <taxon>Anthemideae</taxon>
        <taxon>Anthemidinae</taxon>
        <taxon>Tanacetum</taxon>
    </lineage>
</organism>
<dbReference type="CDD" id="cd00303">
    <property type="entry name" value="retropepsin_like"/>
    <property type="match status" value="1"/>
</dbReference>
<feature type="compositionally biased region" description="Basic and acidic residues" evidence="9">
    <location>
        <begin position="768"/>
        <end position="781"/>
    </location>
</feature>
<feature type="compositionally biased region" description="Pro residues" evidence="9">
    <location>
        <begin position="55"/>
        <end position="71"/>
    </location>
</feature>
<sequence>MSSASSAVTYTSVYTDSEPGRVFWGADKELSDGGSMRVIVYGYDGLPMLPVAPPSPNYIPGPEEPQTPPTPQDEDEHELMFIQPHDPNFVPKPIYPEYIPLEDEHILPVEEQPLPLVVLPTAESPGYVAESDPKEDPEEYEEDETEDGPVDYPMDGGDNGDDDDGDSSGYDSDDEDEDKEEEHLALADSAVVIPIDELVSPPEGTEPTIPPPYTDTVTTGARITIRPQTSISLPPEAEVERLLAMHTPSPSPLTSLSPPSTGERLPRCIALAALPSPPLPPSLYPPSPVDRRDGIPESEQPPRKRLCLSTLGSKYEVGESSTRGRGVDYGFADIIEAEMRHRGIREVGYGIRDTWIDPAEAVPEMAPTTLEKVNTRVTKLAELHEHDTQDLYALLEDAQDSKTRISQQQLHETHSQIQQTEMAGLQETDRVRQSQIVETLRVMRDMRREMGDMHAELLALRGQPRRTRQPGGDTNHSTGNKTRTESTTPNNNNPPHHMTPESVQAMIDQALLRNSTNGDGSVVGRWIEKMESVFNISGCAIENQVKFATCTLLDAALTWWNGQIRTLGPEAYAMTWEVLKKKMTDKYYPHRELKKLEIELWNLKVKGNDVPTYTNRFQELTLICTKFVANENEKIDKYISGLSDNIYGNVKSSKPRTLDETIEFTNDLMDQKLRTYAERDDNKRKTDDTSRNNHGHQQQPFKKQNVTKVYNMGMGERKPYEGSLPKCTKCQRHHNGPCTQKCHKYNKVGHFARDCRISGNANVVNAQRDGKETSKGNEKNESAPMNPDSNVVTDTFLLNNRYASILFDTRADRCFISIAFSSLVNIDPTPLGSSYDVELADGKIVRIDTIIRGCTKNFLNHPFNIDLMPVELGSFDVIIGMDWLRRCHAVVVCDEKLVQIPYGNETLTFRDNESNNGRESRLTVISCSKAQEYMAKGCQIFMALISAKKEEDKSEGKQIKDVQIVRDFLEVFPEDFPGLSSARPVEFQIDLILGAAPVSRAPYRLAPSEMKELSEQLQELSGKGFIRPSSSPWGAPILFVKKNDGSFRMCIDYRELNKMTVKNRYPLPRIDDLFDQLQGSSIYSKIDLRSGYHQLRVREQDIPKTAFRTRYGHYEFQVMPFGLTNAPAVFMDLMNWVCKPYLDKFIIVFIDDILIYSKDEKEHEEHLKAILELLKEEKLGIHVDPAKIESIKDWASPKTPTEIRQFLGLAGYYRRFIEGFSKIAKSMTNLTQKGIKFDSGEKEENAFQLIKQKLCSAVILALPEGSKDFMVYCDALHKDLGDVLMQREKVIAYASRQLKIHETNYTTHDLELGSVVFALKIWRHYLYGTKCTVFTDHKSLHNILDQKKLNKRQRCWHKLLSDYDCDSRYHSGKANVVADALSRKERDKPLRVRALVMTISLNLPK</sequence>
<dbReference type="Pfam" id="PF00078">
    <property type="entry name" value="RVT_1"/>
    <property type="match status" value="1"/>
</dbReference>
<dbReference type="InterPro" id="IPR000477">
    <property type="entry name" value="RT_dom"/>
</dbReference>
<dbReference type="Pfam" id="PF08284">
    <property type="entry name" value="RVP_2"/>
    <property type="match status" value="1"/>
</dbReference>
<feature type="region of interest" description="Disordered" evidence="9">
    <location>
        <begin position="123"/>
        <end position="193"/>
    </location>
</feature>
<dbReference type="InterPro" id="IPR043502">
    <property type="entry name" value="DNA/RNA_pol_sf"/>
</dbReference>
<dbReference type="PANTHER" id="PTHR37984">
    <property type="entry name" value="PROTEIN CBG26694"/>
    <property type="match status" value="1"/>
</dbReference>
<dbReference type="GO" id="GO:0004519">
    <property type="term" value="F:endonuclease activity"/>
    <property type="evidence" value="ECO:0007669"/>
    <property type="project" value="UniProtKB-KW"/>
</dbReference>
<feature type="compositionally biased region" description="Acidic residues" evidence="9">
    <location>
        <begin position="158"/>
        <end position="180"/>
    </location>
</feature>
<dbReference type="FunFam" id="3.10.10.10:FF:000007">
    <property type="entry name" value="Retrovirus-related Pol polyprotein from transposon 17.6-like Protein"/>
    <property type="match status" value="1"/>
</dbReference>
<evidence type="ECO:0000256" key="9">
    <source>
        <dbReference type="SAM" id="MobiDB-lite"/>
    </source>
</evidence>
<keyword evidence="7" id="KW-0378">Hydrolase</keyword>
<dbReference type="Gene3D" id="3.30.70.270">
    <property type="match status" value="2"/>
</dbReference>
<evidence type="ECO:0000256" key="1">
    <source>
        <dbReference type="ARBA" id="ARBA00012493"/>
    </source>
</evidence>
<dbReference type="Gene3D" id="2.40.70.10">
    <property type="entry name" value="Acid Proteases"/>
    <property type="match status" value="1"/>
</dbReference>
<dbReference type="FunFam" id="3.30.70.270:FF:000020">
    <property type="entry name" value="Transposon Tf2-6 polyprotein-like Protein"/>
    <property type="match status" value="1"/>
</dbReference>
<feature type="region of interest" description="Disordered" evidence="9">
    <location>
        <begin position="55"/>
        <end position="75"/>
    </location>
</feature>
<evidence type="ECO:0000256" key="4">
    <source>
        <dbReference type="ARBA" id="ARBA00022695"/>
    </source>
</evidence>
<dbReference type="InterPro" id="IPR041373">
    <property type="entry name" value="RT_RNaseH"/>
</dbReference>
<feature type="domain" description="Reverse transcriptase" evidence="10">
    <location>
        <begin position="1021"/>
        <end position="1211"/>
    </location>
</feature>
<dbReference type="CDD" id="cd01647">
    <property type="entry name" value="RT_LTR"/>
    <property type="match status" value="1"/>
</dbReference>
<dbReference type="EC" id="2.7.7.49" evidence="1"/>
<dbReference type="InterPro" id="IPR005162">
    <property type="entry name" value="Retrotrans_gag_dom"/>
</dbReference>
<evidence type="ECO:0000313" key="11">
    <source>
        <dbReference type="EMBL" id="GEU38862.1"/>
    </source>
</evidence>
<evidence type="ECO:0000256" key="6">
    <source>
        <dbReference type="ARBA" id="ARBA00022759"/>
    </source>
</evidence>
<evidence type="ECO:0000256" key="3">
    <source>
        <dbReference type="ARBA" id="ARBA00022679"/>
    </source>
</evidence>
<evidence type="ECO:0000256" key="2">
    <source>
        <dbReference type="ARBA" id="ARBA00022670"/>
    </source>
</evidence>
<name>A0A6L2JQF2_TANCI</name>
<evidence type="ECO:0000256" key="7">
    <source>
        <dbReference type="ARBA" id="ARBA00022801"/>
    </source>
</evidence>
<dbReference type="SUPFAM" id="SSF56672">
    <property type="entry name" value="DNA/RNA polymerases"/>
    <property type="match status" value="1"/>
</dbReference>
<keyword evidence="5" id="KW-0540">Nuclease</keyword>
<feature type="compositionally biased region" description="Basic and acidic residues" evidence="9">
    <location>
        <begin position="673"/>
        <end position="691"/>
    </location>
</feature>
<dbReference type="SUPFAM" id="SSF50630">
    <property type="entry name" value="Acid proteases"/>
    <property type="match status" value="1"/>
</dbReference>
<feature type="region of interest" description="Disordered" evidence="9">
    <location>
        <begin position="277"/>
        <end position="303"/>
    </location>
</feature>
<dbReference type="GO" id="GO:0006508">
    <property type="term" value="P:proteolysis"/>
    <property type="evidence" value="ECO:0007669"/>
    <property type="project" value="UniProtKB-KW"/>
</dbReference>
<dbReference type="Pfam" id="PF03732">
    <property type="entry name" value="Retrotrans_gag"/>
    <property type="match status" value="1"/>
</dbReference>
<feature type="compositionally biased region" description="Acidic residues" evidence="9">
    <location>
        <begin position="133"/>
        <end position="149"/>
    </location>
</feature>
<dbReference type="PROSITE" id="PS50878">
    <property type="entry name" value="RT_POL"/>
    <property type="match status" value="1"/>
</dbReference>
<feature type="compositionally biased region" description="Low complexity" evidence="9">
    <location>
        <begin position="487"/>
        <end position="496"/>
    </location>
</feature>
<keyword evidence="3" id="KW-0808">Transferase</keyword>
<keyword evidence="2" id="KW-0645">Protease</keyword>
<feature type="region of interest" description="Disordered" evidence="9">
    <location>
        <begin position="673"/>
        <end position="705"/>
    </location>
</feature>
<gene>
    <name evidence="11" type="ORF">Tci_010840</name>
</gene>
<dbReference type="EMBL" id="BKCJ010001103">
    <property type="protein sequence ID" value="GEU38862.1"/>
    <property type="molecule type" value="Genomic_DNA"/>
</dbReference>
<dbReference type="InterPro" id="IPR050951">
    <property type="entry name" value="Retrovirus_Pol_polyprotein"/>
</dbReference>
<dbReference type="Pfam" id="PF17917">
    <property type="entry name" value="RT_RNaseH"/>
    <property type="match status" value="1"/>
</dbReference>
<evidence type="ECO:0000256" key="8">
    <source>
        <dbReference type="ARBA" id="ARBA00022918"/>
    </source>
</evidence>
<dbReference type="InterPro" id="IPR043128">
    <property type="entry name" value="Rev_trsase/Diguanyl_cyclase"/>
</dbReference>
<reference evidence="11" key="1">
    <citation type="journal article" date="2019" name="Sci. Rep.">
        <title>Draft genome of Tanacetum cinerariifolium, the natural source of mosquito coil.</title>
        <authorList>
            <person name="Yamashiro T."/>
            <person name="Shiraishi A."/>
            <person name="Satake H."/>
            <person name="Nakayama K."/>
        </authorList>
    </citation>
    <scope>NUCLEOTIDE SEQUENCE</scope>
</reference>
<keyword evidence="6" id="KW-0255">Endonuclease</keyword>
<dbReference type="GO" id="GO:0008233">
    <property type="term" value="F:peptidase activity"/>
    <property type="evidence" value="ECO:0007669"/>
    <property type="project" value="UniProtKB-KW"/>
</dbReference>
<dbReference type="PANTHER" id="PTHR37984:SF5">
    <property type="entry name" value="PROTEIN NYNRIN-LIKE"/>
    <property type="match status" value="1"/>
</dbReference>
<accession>A0A6L2JQF2</accession>
<proteinExistence type="predicted"/>
<keyword evidence="4" id="KW-0548">Nucleotidyltransferase</keyword>
<protein>
    <recommendedName>
        <fullName evidence="1">RNA-directed DNA polymerase</fullName>
        <ecNumber evidence="1">2.7.7.49</ecNumber>
    </recommendedName>
</protein>
<evidence type="ECO:0000259" key="10">
    <source>
        <dbReference type="PROSITE" id="PS50878"/>
    </source>
</evidence>
<keyword evidence="8 11" id="KW-0695">RNA-directed DNA polymerase</keyword>
<dbReference type="Gene3D" id="3.10.10.10">
    <property type="entry name" value="HIV Type 1 Reverse Transcriptase, subunit A, domain 1"/>
    <property type="match status" value="1"/>
</dbReference>
<feature type="compositionally biased region" description="Pro residues" evidence="9">
    <location>
        <begin position="277"/>
        <end position="288"/>
    </location>
</feature>
<feature type="region of interest" description="Disordered" evidence="9">
    <location>
        <begin position="459"/>
        <end position="500"/>
    </location>
</feature>
<feature type="compositionally biased region" description="Polar residues" evidence="9">
    <location>
        <begin position="695"/>
        <end position="705"/>
    </location>
</feature>
<dbReference type="InterPro" id="IPR021109">
    <property type="entry name" value="Peptidase_aspartic_dom_sf"/>
</dbReference>
<dbReference type="GO" id="GO:0003964">
    <property type="term" value="F:RNA-directed DNA polymerase activity"/>
    <property type="evidence" value="ECO:0007669"/>
    <property type="project" value="UniProtKB-KW"/>
</dbReference>
<feature type="region of interest" description="Disordered" evidence="9">
    <location>
        <begin position="766"/>
        <end position="788"/>
    </location>
</feature>
<evidence type="ECO:0000256" key="5">
    <source>
        <dbReference type="ARBA" id="ARBA00022722"/>
    </source>
</evidence>
<comment type="caution">
    <text evidence="11">The sequence shown here is derived from an EMBL/GenBank/DDBJ whole genome shotgun (WGS) entry which is preliminary data.</text>
</comment>
<dbReference type="CDD" id="cd09274">
    <property type="entry name" value="RNase_HI_RT_Ty3"/>
    <property type="match status" value="1"/>
</dbReference>